<dbReference type="AlphaFoldDB" id="A0AA88A3M2"/>
<sequence length="61" mass="6858">MTMAARLLSPSDQRWPRKICDLLSVIIAILRLLSPRGYLVTAARCSPASFPSSPIYGQRRR</sequence>
<proteinExistence type="predicted"/>
<name>A0AA88A3M2_FICCA</name>
<organism evidence="1 2">
    <name type="scientific">Ficus carica</name>
    <name type="common">Common fig</name>
    <dbReference type="NCBI Taxonomy" id="3494"/>
    <lineage>
        <taxon>Eukaryota</taxon>
        <taxon>Viridiplantae</taxon>
        <taxon>Streptophyta</taxon>
        <taxon>Embryophyta</taxon>
        <taxon>Tracheophyta</taxon>
        <taxon>Spermatophyta</taxon>
        <taxon>Magnoliopsida</taxon>
        <taxon>eudicotyledons</taxon>
        <taxon>Gunneridae</taxon>
        <taxon>Pentapetalae</taxon>
        <taxon>rosids</taxon>
        <taxon>fabids</taxon>
        <taxon>Rosales</taxon>
        <taxon>Moraceae</taxon>
        <taxon>Ficeae</taxon>
        <taxon>Ficus</taxon>
    </lineage>
</organism>
<accession>A0AA88A3M2</accession>
<evidence type="ECO:0000313" key="2">
    <source>
        <dbReference type="Proteomes" id="UP001187192"/>
    </source>
</evidence>
<reference evidence="1" key="1">
    <citation type="submission" date="2023-07" db="EMBL/GenBank/DDBJ databases">
        <title>draft genome sequence of fig (Ficus carica).</title>
        <authorList>
            <person name="Takahashi T."/>
            <person name="Nishimura K."/>
        </authorList>
    </citation>
    <scope>NUCLEOTIDE SEQUENCE</scope>
</reference>
<evidence type="ECO:0000313" key="1">
    <source>
        <dbReference type="EMBL" id="GMN38563.1"/>
    </source>
</evidence>
<keyword evidence="2" id="KW-1185">Reference proteome</keyword>
<protein>
    <submittedName>
        <fullName evidence="1">Uncharacterized protein</fullName>
    </submittedName>
</protein>
<comment type="caution">
    <text evidence="1">The sequence shown here is derived from an EMBL/GenBank/DDBJ whole genome shotgun (WGS) entry which is preliminary data.</text>
</comment>
<dbReference type="Proteomes" id="UP001187192">
    <property type="component" value="Unassembled WGS sequence"/>
</dbReference>
<dbReference type="EMBL" id="BTGU01000008">
    <property type="protein sequence ID" value="GMN38563.1"/>
    <property type="molecule type" value="Genomic_DNA"/>
</dbReference>
<gene>
    <name evidence="1" type="ORF">TIFTF001_007794</name>
</gene>